<reference evidence="2" key="1">
    <citation type="submission" date="2014-09" db="EMBL/GenBank/DDBJ databases">
        <authorList>
            <person name="Magalhaes I.L.F."/>
            <person name="Oliveira U."/>
            <person name="Santos F.R."/>
            <person name="Vidigal T.H.D.A."/>
            <person name="Brescovit A.D."/>
            <person name="Santos A.J."/>
        </authorList>
    </citation>
    <scope>NUCLEOTIDE SEQUENCE</scope>
    <source>
        <tissue evidence="2">Shoot tissue taken approximately 20 cm above the soil surface</tissue>
    </source>
</reference>
<name>A0A0A9EK33_ARUDO</name>
<accession>A0A0A9EK33</accession>
<evidence type="ECO:0000313" key="2">
    <source>
        <dbReference type="EMBL" id="JAD98200.1"/>
    </source>
</evidence>
<reference evidence="2" key="2">
    <citation type="journal article" date="2015" name="Data Brief">
        <title>Shoot transcriptome of the giant reed, Arundo donax.</title>
        <authorList>
            <person name="Barrero R.A."/>
            <person name="Guerrero F.D."/>
            <person name="Moolhuijzen P."/>
            <person name="Goolsby J.A."/>
            <person name="Tidwell J."/>
            <person name="Bellgard S.E."/>
            <person name="Bellgard M.I."/>
        </authorList>
    </citation>
    <scope>NUCLEOTIDE SEQUENCE</scope>
    <source>
        <tissue evidence="2">Shoot tissue taken approximately 20 cm above the soil surface</tissue>
    </source>
</reference>
<dbReference type="EMBL" id="GBRH01199695">
    <property type="protein sequence ID" value="JAD98200.1"/>
    <property type="molecule type" value="Transcribed_RNA"/>
</dbReference>
<keyword evidence="1" id="KW-0472">Membrane</keyword>
<evidence type="ECO:0000256" key="1">
    <source>
        <dbReference type="SAM" id="Phobius"/>
    </source>
</evidence>
<keyword evidence="1" id="KW-1133">Transmembrane helix</keyword>
<protein>
    <submittedName>
        <fullName evidence="2">Uncharacterized protein</fullName>
    </submittedName>
</protein>
<sequence>MKRENNTLLPWLDESLFFGVGVLFENLAEVDWYICLLSTVPTKNKFNQATFLERWKPVLHAPLGYCSFTYVKVILKFTLAPICNSSFISFHCLLLFGLLNTNTNI</sequence>
<dbReference type="AlphaFoldDB" id="A0A0A9EK33"/>
<feature type="transmembrane region" description="Helical" evidence="1">
    <location>
        <begin position="77"/>
        <end position="99"/>
    </location>
</feature>
<keyword evidence="1" id="KW-0812">Transmembrane</keyword>
<organism evidence="2">
    <name type="scientific">Arundo donax</name>
    <name type="common">Giant reed</name>
    <name type="synonym">Donax arundinaceus</name>
    <dbReference type="NCBI Taxonomy" id="35708"/>
    <lineage>
        <taxon>Eukaryota</taxon>
        <taxon>Viridiplantae</taxon>
        <taxon>Streptophyta</taxon>
        <taxon>Embryophyta</taxon>
        <taxon>Tracheophyta</taxon>
        <taxon>Spermatophyta</taxon>
        <taxon>Magnoliopsida</taxon>
        <taxon>Liliopsida</taxon>
        <taxon>Poales</taxon>
        <taxon>Poaceae</taxon>
        <taxon>PACMAD clade</taxon>
        <taxon>Arundinoideae</taxon>
        <taxon>Arundineae</taxon>
        <taxon>Arundo</taxon>
    </lineage>
</organism>
<proteinExistence type="predicted"/>